<reference evidence="2 3" key="1">
    <citation type="submission" date="2017-06" db="EMBL/GenBank/DDBJ databases">
        <title>A platform for efficient transgenesis in Macrostomum lignano, a flatworm model organism for stem cell research.</title>
        <authorList>
            <person name="Berezikov E."/>
        </authorList>
    </citation>
    <scope>NUCLEOTIDE SEQUENCE [LARGE SCALE GENOMIC DNA]</scope>
    <source>
        <strain evidence="2">DV1</strain>
        <tissue evidence="2">Whole organism</tissue>
    </source>
</reference>
<feature type="signal peptide" evidence="1">
    <location>
        <begin position="1"/>
        <end position="29"/>
    </location>
</feature>
<keyword evidence="3" id="KW-1185">Reference proteome</keyword>
<evidence type="ECO:0008006" key="4">
    <source>
        <dbReference type="Google" id="ProtNLM"/>
    </source>
</evidence>
<sequence length="220" mass="24105">MNAHAAISVAFACCLPLLIMQLMFHPVAGLKCFKTEVGSTPHEVQCGPLARACRIIIKPYKDQNNSAVTNCNNNQLHGRYLYDCAVECPAKKTDLSWNELDCCSSDRCNTGDDIKKQSNCYVSKGKKSSVYDTIQPCNKPKRCAINLKTQETKCLDQAQCKGGEWKCCKDEECLNKWGVEKVSMGIIEEESTDATSLTPSIAVAITCLLAYKAASMSASP</sequence>
<dbReference type="EMBL" id="NIVC01001585">
    <property type="protein sequence ID" value="PAA66147.1"/>
    <property type="molecule type" value="Genomic_DNA"/>
</dbReference>
<dbReference type="AlphaFoldDB" id="A0A267EYX6"/>
<gene>
    <name evidence="2" type="ORF">BOX15_Mlig013585g2</name>
</gene>
<keyword evidence="1" id="KW-0732">Signal</keyword>
<protein>
    <recommendedName>
        <fullName evidence="4">WAP domain-containing protein</fullName>
    </recommendedName>
</protein>
<dbReference type="Proteomes" id="UP000215902">
    <property type="component" value="Unassembled WGS sequence"/>
</dbReference>
<feature type="chain" id="PRO_5012311868" description="WAP domain-containing protein" evidence="1">
    <location>
        <begin position="30"/>
        <end position="220"/>
    </location>
</feature>
<organism evidence="2 3">
    <name type="scientific">Macrostomum lignano</name>
    <dbReference type="NCBI Taxonomy" id="282301"/>
    <lineage>
        <taxon>Eukaryota</taxon>
        <taxon>Metazoa</taxon>
        <taxon>Spiralia</taxon>
        <taxon>Lophotrochozoa</taxon>
        <taxon>Platyhelminthes</taxon>
        <taxon>Rhabditophora</taxon>
        <taxon>Macrostomorpha</taxon>
        <taxon>Macrostomida</taxon>
        <taxon>Macrostomidae</taxon>
        <taxon>Macrostomum</taxon>
    </lineage>
</organism>
<evidence type="ECO:0000313" key="2">
    <source>
        <dbReference type="EMBL" id="PAA66147.1"/>
    </source>
</evidence>
<name>A0A267EYX6_9PLAT</name>
<evidence type="ECO:0000256" key="1">
    <source>
        <dbReference type="SAM" id="SignalP"/>
    </source>
</evidence>
<evidence type="ECO:0000313" key="3">
    <source>
        <dbReference type="Proteomes" id="UP000215902"/>
    </source>
</evidence>
<accession>A0A267EYX6</accession>
<comment type="caution">
    <text evidence="2">The sequence shown here is derived from an EMBL/GenBank/DDBJ whole genome shotgun (WGS) entry which is preliminary data.</text>
</comment>
<proteinExistence type="predicted"/>